<comment type="caution">
    <text evidence="7">The sequence shown here is derived from an EMBL/GenBank/DDBJ whole genome shotgun (WGS) entry which is preliminary data.</text>
</comment>
<keyword evidence="3" id="KW-0677">Repeat</keyword>
<dbReference type="PANTHER" id="PTHR14773">
    <property type="entry name" value="WD REPEAT-CONTAINING PROTEIN 76"/>
    <property type="match status" value="1"/>
</dbReference>
<evidence type="ECO:0000313" key="7">
    <source>
        <dbReference type="EMBL" id="PNY15100.1"/>
    </source>
</evidence>
<evidence type="ECO:0000256" key="6">
    <source>
        <dbReference type="PROSITE-ProRule" id="PRU00221"/>
    </source>
</evidence>
<feature type="repeat" description="WD" evidence="6">
    <location>
        <begin position="291"/>
        <end position="326"/>
    </location>
</feature>
<organism evidence="7 8">
    <name type="scientific">Trifolium pratense</name>
    <name type="common">Red clover</name>
    <dbReference type="NCBI Taxonomy" id="57577"/>
    <lineage>
        <taxon>Eukaryota</taxon>
        <taxon>Viridiplantae</taxon>
        <taxon>Streptophyta</taxon>
        <taxon>Embryophyta</taxon>
        <taxon>Tracheophyta</taxon>
        <taxon>Spermatophyta</taxon>
        <taxon>Magnoliopsida</taxon>
        <taxon>eudicotyledons</taxon>
        <taxon>Gunneridae</taxon>
        <taxon>Pentapetalae</taxon>
        <taxon>rosids</taxon>
        <taxon>fabids</taxon>
        <taxon>Fabales</taxon>
        <taxon>Fabaceae</taxon>
        <taxon>Papilionoideae</taxon>
        <taxon>50 kb inversion clade</taxon>
        <taxon>NPAAA clade</taxon>
        <taxon>Hologalegina</taxon>
        <taxon>IRL clade</taxon>
        <taxon>Trifolieae</taxon>
        <taxon>Trifolium</taxon>
    </lineage>
</organism>
<protein>
    <submittedName>
        <fullName evidence="7">WD repeat-containing protein 76-like</fullName>
    </submittedName>
</protein>
<dbReference type="InterPro" id="IPR019775">
    <property type="entry name" value="WD40_repeat_CS"/>
</dbReference>
<evidence type="ECO:0000256" key="4">
    <source>
        <dbReference type="ARBA" id="ARBA00022763"/>
    </source>
</evidence>
<evidence type="ECO:0000256" key="2">
    <source>
        <dbReference type="ARBA" id="ARBA00022574"/>
    </source>
</evidence>
<dbReference type="InterPro" id="IPR036322">
    <property type="entry name" value="WD40_repeat_dom_sf"/>
</dbReference>
<dbReference type="AlphaFoldDB" id="A0A2K3PIH7"/>
<proteinExistence type="inferred from homology"/>
<dbReference type="Proteomes" id="UP000236291">
    <property type="component" value="Unassembled WGS sequence"/>
</dbReference>
<dbReference type="PANTHER" id="PTHR14773:SF0">
    <property type="entry name" value="WD REPEAT-CONTAINING PROTEIN 76"/>
    <property type="match status" value="1"/>
</dbReference>
<evidence type="ECO:0000256" key="3">
    <source>
        <dbReference type="ARBA" id="ARBA00022737"/>
    </source>
</evidence>
<dbReference type="PROSITE" id="PS00678">
    <property type="entry name" value="WD_REPEATS_1"/>
    <property type="match status" value="1"/>
</dbReference>
<dbReference type="Gene3D" id="2.130.10.10">
    <property type="entry name" value="YVTN repeat-like/Quinoprotein amine dehydrogenase"/>
    <property type="match status" value="1"/>
</dbReference>
<comment type="similarity">
    <text evidence="1">Belongs to the WD repeat DDB2/WDR76 family.</text>
</comment>
<dbReference type="InterPro" id="IPR050853">
    <property type="entry name" value="WD_repeat_DNA-damage-binding"/>
</dbReference>
<keyword evidence="4" id="KW-0227">DNA damage</keyword>
<dbReference type="InterPro" id="IPR015943">
    <property type="entry name" value="WD40/YVTN_repeat-like_dom_sf"/>
</dbReference>
<dbReference type="SUPFAM" id="SSF50978">
    <property type="entry name" value="WD40 repeat-like"/>
    <property type="match status" value="1"/>
</dbReference>
<dbReference type="STRING" id="57577.A0A2K3PIH7"/>
<gene>
    <name evidence="7" type="ORF">L195_g011790</name>
</gene>
<evidence type="ECO:0000313" key="8">
    <source>
        <dbReference type="Proteomes" id="UP000236291"/>
    </source>
</evidence>
<dbReference type="PROSITE" id="PS50082">
    <property type="entry name" value="WD_REPEATS_2"/>
    <property type="match status" value="1"/>
</dbReference>
<accession>A0A2K3PIH7</accession>
<keyword evidence="2 6" id="KW-0853">WD repeat</keyword>
<keyword evidence="5" id="KW-0238">DNA-binding</keyword>
<dbReference type="Pfam" id="PF00400">
    <property type="entry name" value="WD40"/>
    <property type="match status" value="1"/>
</dbReference>
<dbReference type="GO" id="GO:0005634">
    <property type="term" value="C:nucleus"/>
    <property type="evidence" value="ECO:0007669"/>
    <property type="project" value="TreeGrafter"/>
</dbReference>
<dbReference type="SMART" id="SM00320">
    <property type="entry name" value="WD40"/>
    <property type="match status" value="4"/>
</dbReference>
<sequence length="466" mass="51865">MEPPNLTDYERKRLENIRRNNEMMAALKLQSKASQLRTTRVKRTVKPKTETPIPTVIRSSLRTRGITPDSNGLPRKITRRTPIDKFVNFVQTLDPIPMKDAYRGIDDSDRSFIESLVAVSNNESSAKKKKKKKKIESSLDLESMSLNPENTVRVFPSRLGTKGGGICQLQFLPSSDVKMVVAGCKAGDIGIWNVGQSNVFSYHPHHAFISGISVHPNCLSKIYTSCNDGFVRMMDAEKEIFDMVYNSMDDDSIFALSQPKNDANCLYIAEGSGWLTILDNRIGKCSSPSHFSLHRRRINTIDFNPENPHIAVTSSTDGTACTWDFRCTGDKGNLTALKTFTYETVLQSAYFSPSGRSIAITSRDNTIGIHSGVNLEDAAFVNHESFQKLSINNRAIWGWDDSYLFVGSNTRVEVVSTAQKAIVKTLEIPLRSSNPHIFDAHPYEVGMLAGGTAGGQVYIWTSSQDF</sequence>
<reference evidence="7 8" key="1">
    <citation type="journal article" date="2014" name="Am. J. Bot.">
        <title>Genome assembly and annotation for red clover (Trifolium pratense; Fabaceae).</title>
        <authorList>
            <person name="Istvanek J."/>
            <person name="Jaros M."/>
            <person name="Krenek A."/>
            <person name="Repkova J."/>
        </authorList>
    </citation>
    <scope>NUCLEOTIDE SEQUENCE [LARGE SCALE GENOMIC DNA]</scope>
    <source>
        <strain evidence="8">cv. Tatra</strain>
        <tissue evidence="7">Young leaves</tissue>
    </source>
</reference>
<dbReference type="GO" id="GO:0003677">
    <property type="term" value="F:DNA binding"/>
    <property type="evidence" value="ECO:0007669"/>
    <property type="project" value="UniProtKB-KW"/>
</dbReference>
<evidence type="ECO:0000256" key="1">
    <source>
        <dbReference type="ARBA" id="ARBA00005434"/>
    </source>
</evidence>
<reference evidence="7 8" key="2">
    <citation type="journal article" date="2017" name="Front. Plant Sci.">
        <title>Gene Classification and Mining of Molecular Markers Useful in Red Clover (Trifolium pratense) Breeding.</title>
        <authorList>
            <person name="Istvanek J."/>
            <person name="Dluhosova J."/>
            <person name="Dluhos P."/>
            <person name="Patkova L."/>
            <person name="Nedelnik J."/>
            <person name="Repkova J."/>
        </authorList>
    </citation>
    <scope>NUCLEOTIDE SEQUENCE [LARGE SCALE GENOMIC DNA]</scope>
    <source>
        <strain evidence="8">cv. Tatra</strain>
        <tissue evidence="7">Young leaves</tissue>
    </source>
</reference>
<dbReference type="GO" id="GO:2000001">
    <property type="term" value="P:regulation of DNA damage checkpoint"/>
    <property type="evidence" value="ECO:0007669"/>
    <property type="project" value="TreeGrafter"/>
</dbReference>
<dbReference type="InterPro" id="IPR001680">
    <property type="entry name" value="WD40_rpt"/>
</dbReference>
<name>A0A2K3PIH7_TRIPR</name>
<evidence type="ECO:0000256" key="5">
    <source>
        <dbReference type="ARBA" id="ARBA00023125"/>
    </source>
</evidence>
<dbReference type="GO" id="GO:0006974">
    <property type="term" value="P:DNA damage response"/>
    <property type="evidence" value="ECO:0007669"/>
    <property type="project" value="UniProtKB-KW"/>
</dbReference>
<dbReference type="EMBL" id="ASHM01007389">
    <property type="protein sequence ID" value="PNY15100.1"/>
    <property type="molecule type" value="Genomic_DNA"/>
</dbReference>